<sequence length="633" mass="67809">MSSSRKLQVVSPVPADIDIANSVEPLHIAEIAKDLNLSPLHYDLYGKYKAKVLLSAFDELKDREDGYYVVVGGITPTPLGEGKSTTTVGLCQALGAYLDKKVVTCLRQPSQGPTFGIKGGAAGGGYSQVIPMDEFNLHLTGDIHAITASNNLLAAAIDTRIFHEASQSDKALFNRLCPVNKEGKRSFSDIMFRRLNKLGISKTIPEELTTEEVKKFARLDIDPDSITWRRVMDVNDRFLRKITVGQGPEEKGMTRETGFDISVASEIMAVLALTTSLGDMRERLGKMVIGNSKAGEPITADDLGVGGALTVLMKDAIHPTLMQTLEGTPVLVHAGPFANIAHGNSSIVADKIALKLVGPGGFVVTEAGFGSDIGTEKFMNIKCRYSGLTPQCAIVVATVRALKMHGGGPDVVAGRPLDRAYVSENVSLVEAGCVNLAKHIANTKAYGVNVVVAVNMFSTDSEAELNAVRKFSMEAGAFDAVICSHHAHGGKGAVDLGIAVEKACQNITQPLRFLYPLEISIKDKIEAIAKSYGASGVEYSDQAEKQIEMYTQQGFSNLPICMSKTQYSFSHDASKKGAPTGFVLPIRDVRGSIGAGFIYPLVGTMSTMPGLPTRPCFYEIDIDTVTGKVRGLS</sequence>
<organism evidence="10 11">
    <name type="scientific">Brassica napus</name>
    <name type="common">Rape</name>
    <dbReference type="NCBI Taxonomy" id="3708"/>
    <lineage>
        <taxon>Eukaryota</taxon>
        <taxon>Viridiplantae</taxon>
        <taxon>Streptophyta</taxon>
        <taxon>Embryophyta</taxon>
        <taxon>Tracheophyta</taxon>
        <taxon>Spermatophyta</taxon>
        <taxon>Magnoliopsida</taxon>
        <taxon>eudicotyledons</taxon>
        <taxon>Gunneridae</taxon>
        <taxon>Pentapetalae</taxon>
        <taxon>rosids</taxon>
        <taxon>malvids</taxon>
        <taxon>Brassicales</taxon>
        <taxon>Brassicaceae</taxon>
        <taxon>Brassiceae</taxon>
        <taxon>Brassica</taxon>
    </lineage>
</organism>
<dbReference type="PROSITE" id="PS00721">
    <property type="entry name" value="FTHFS_1"/>
    <property type="match status" value="1"/>
</dbReference>
<evidence type="ECO:0000256" key="5">
    <source>
        <dbReference type="ARBA" id="ARBA00022598"/>
    </source>
</evidence>
<dbReference type="EC" id="6.3.4.3" evidence="3"/>
<evidence type="ECO:0000256" key="7">
    <source>
        <dbReference type="ARBA" id="ARBA00022840"/>
    </source>
</evidence>
<dbReference type="EMBL" id="HG994360">
    <property type="protein sequence ID" value="CAF2081522.1"/>
    <property type="molecule type" value="Genomic_DNA"/>
</dbReference>
<dbReference type="Gene3D" id="3.10.410.10">
    <property type="entry name" value="Formyltetrahydrofolate synthetase, domain 3"/>
    <property type="match status" value="1"/>
</dbReference>
<evidence type="ECO:0000256" key="6">
    <source>
        <dbReference type="ARBA" id="ARBA00022741"/>
    </source>
</evidence>
<dbReference type="Proteomes" id="UP000028999">
    <property type="component" value="Unassembled WGS sequence"/>
</dbReference>
<dbReference type="PaxDb" id="3708-A0A078GDS5"/>
<dbReference type="InterPro" id="IPR000559">
    <property type="entry name" value="Formate_THF_ligase"/>
</dbReference>
<dbReference type="Gene3D" id="1.10.8.770">
    <property type="match status" value="1"/>
</dbReference>
<dbReference type="AlphaFoldDB" id="A0A078GDS5"/>
<evidence type="ECO:0000256" key="2">
    <source>
        <dbReference type="ARBA" id="ARBA00011738"/>
    </source>
</evidence>
<dbReference type="FunFam" id="3.10.410.10:FF:000001">
    <property type="entry name" value="Putative formate--tetrahydrofolate ligase"/>
    <property type="match status" value="1"/>
</dbReference>
<evidence type="ECO:0000313" key="11">
    <source>
        <dbReference type="Proteomes" id="UP000028999"/>
    </source>
</evidence>
<keyword evidence="5" id="KW-0436">Ligase</keyword>
<comment type="pathway">
    <text evidence="1">One-carbon metabolism; tetrahydrofolate interconversion.</text>
</comment>
<dbReference type="Proteomes" id="UP001295469">
    <property type="component" value="Chromosome A06"/>
</dbReference>
<accession>A0A078GDS5</accession>
<evidence type="ECO:0000313" key="9">
    <source>
        <dbReference type="EMBL" id="CAF2081522.1"/>
    </source>
</evidence>
<dbReference type="UniPathway" id="UPA00193"/>
<reference evidence="9" key="3">
    <citation type="submission" date="2021-01" db="EMBL/GenBank/DDBJ databases">
        <authorList>
            <consortium name="Genoscope - CEA"/>
            <person name="William W."/>
        </authorList>
    </citation>
    <scope>NUCLEOTIDE SEQUENCE</scope>
</reference>
<dbReference type="HAMAP" id="MF_01543">
    <property type="entry name" value="FTHFS"/>
    <property type="match status" value="1"/>
</dbReference>
<evidence type="ECO:0000256" key="3">
    <source>
        <dbReference type="ARBA" id="ARBA00012295"/>
    </source>
</evidence>
<dbReference type="FunFam" id="3.30.1510.10:FF:000003">
    <property type="entry name" value="Formate--tetrahydrofolate ligase"/>
    <property type="match status" value="1"/>
</dbReference>
<dbReference type="GO" id="GO:0035999">
    <property type="term" value="P:tetrahydrofolate interconversion"/>
    <property type="evidence" value="ECO:0007669"/>
    <property type="project" value="UniProtKB-UniPathway"/>
</dbReference>
<dbReference type="STRING" id="3708.A0A078GDS5"/>
<reference evidence="10" key="2">
    <citation type="submission" date="2014-06" db="EMBL/GenBank/DDBJ databases">
        <authorList>
            <person name="Genoscope - CEA"/>
        </authorList>
    </citation>
    <scope>NUCLEOTIDE SEQUENCE</scope>
</reference>
<gene>
    <name evidence="10" type="primary">BnaA06g02790D</name>
    <name evidence="9" type="ORF">DARMORV10_A06P03100.1</name>
    <name evidence="10" type="ORF">GSBRNA2T00021140001</name>
</gene>
<dbReference type="GO" id="GO:0005524">
    <property type="term" value="F:ATP binding"/>
    <property type="evidence" value="ECO:0007669"/>
    <property type="project" value="UniProtKB-KW"/>
</dbReference>
<dbReference type="FunFam" id="3.40.50.300:FF:001123">
    <property type="entry name" value="C-1-tetrahydrofolate synthase, cytoplasmic isoform X2"/>
    <property type="match status" value="1"/>
</dbReference>
<keyword evidence="11" id="KW-1185">Reference proteome</keyword>
<dbReference type="PROSITE" id="PS00722">
    <property type="entry name" value="FTHFS_2"/>
    <property type="match status" value="1"/>
</dbReference>
<dbReference type="CDD" id="cd00477">
    <property type="entry name" value="FTHFS"/>
    <property type="match status" value="1"/>
</dbReference>
<dbReference type="OMA" id="REDHFVI"/>
<dbReference type="GO" id="GO:0004329">
    <property type="term" value="F:formate-tetrahydrofolate ligase activity"/>
    <property type="evidence" value="ECO:0007669"/>
    <property type="project" value="UniProtKB-EC"/>
</dbReference>
<dbReference type="EMBL" id="LK032136">
    <property type="protein sequence ID" value="CDY22798.1"/>
    <property type="molecule type" value="Genomic_DNA"/>
</dbReference>
<dbReference type="Pfam" id="PF01268">
    <property type="entry name" value="FTHFS"/>
    <property type="match status" value="1"/>
</dbReference>
<evidence type="ECO:0000256" key="1">
    <source>
        <dbReference type="ARBA" id="ARBA00004777"/>
    </source>
</evidence>
<protein>
    <recommendedName>
        <fullName evidence="3">formate--tetrahydrofolate ligase</fullName>
        <ecNumber evidence="3">6.3.4.3</ecNumber>
    </recommendedName>
    <alternativeName>
        <fullName evidence="8">Formyltetrahydrofolate synthetase</fullName>
    </alternativeName>
</protein>
<keyword evidence="6" id="KW-0547">Nucleotide-binding</keyword>
<dbReference type="InterPro" id="IPR027417">
    <property type="entry name" value="P-loop_NTPase"/>
</dbReference>
<comment type="subunit">
    <text evidence="2">Homodimer.</text>
</comment>
<keyword evidence="7" id="KW-0067">ATP-binding</keyword>
<evidence type="ECO:0000256" key="8">
    <source>
        <dbReference type="ARBA" id="ARBA00079657"/>
    </source>
</evidence>
<name>A0A078GDS5_BRANA</name>
<evidence type="ECO:0000313" key="10">
    <source>
        <dbReference type="EMBL" id="CDY22798.1"/>
    </source>
</evidence>
<reference evidence="10 11" key="1">
    <citation type="journal article" date="2014" name="Science">
        <title>Plant genetics. Early allopolyploid evolution in the post-Neolithic Brassica napus oilseed genome.</title>
        <authorList>
            <person name="Chalhoub B."/>
            <person name="Denoeud F."/>
            <person name="Liu S."/>
            <person name="Parkin I.A."/>
            <person name="Tang H."/>
            <person name="Wang X."/>
            <person name="Chiquet J."/>
            <person name="Belcram H."/>
            <person name="Tong C."/>
            <person name="Samans B."/>
            <person name="Correa M."/>
            <person name="Da Silva C."/>
            <person name="Just J."/>
            <person name="Falentin C."/>
            <person name="Koh C.S."/>
            <person name="Le Clainche I."/>
            <person name="Bernard M."/>
            <person name="Bento P."/>
            <person name="Noel B."/>
            <person name="Labadie K."/>
            <person name="Alberti A."/>
            <person name="Charles M."/>
            <person name="Arnaud D."/>
            <person name="Guo H."/>
            <person name="Daviaud C."/>
            <person name="Alamery S."/>
            <person name="Jabbari K."/>
            <person name="Zhao M."/>
            <person name="Edger P.P."/>
            <person name="Chelaifa H."/>
            <person name="Tack D."/>
            <person name="Lassalle G."/>
            <person name="Mestiri I."/>
            <person name="Schnel N."/>
            <person name="Le Paslier M.C."/>
            <person name="Fan G."/>
            <person name="Renault V."/>
            <person name="Bayer P.E."/>
            <person name="Golicz A.A."/>
            <person name="Manoli S."/>
            <person name="Lee T.H."/>
            <person name="Thi V.H."/>
            <person name="Chalabi S."/>
            <person name="Hu Q."/>
            <person name="Fan C."/>
            <person name="Tollenaere R."/>
            <person name="Lu Y."/>
            <person name="Battail C."/>
            <person name="Shen J."/>
            <person name="Sidebottom C.H."/>
            <person name="Wang X."/>
            <person name="Canaguier A."/>
            <person name="Chauveau A."/>
            <person name="Berard A."/>
            <person name="Deniot G."/>
            <person name="Guan M."/>
            <person name="Liu Z."/>
            <person name="Sun F."/>
            <person name="Lim Y.P."/>
            <person name="Lyons E."/>
            <person name="Town C.D."/>
            <person name="Bancroft I."/>
            <person name="Wang X."/>
            <person name="Meng J."/>
            <person name="Ma J."/>
            <person name="Pires J.C."/>
            <person name="King G.J."/>
            <person name="Brunel D."/>
            <person name="Delourme R."/>
            <person name="Renard M."/>
            <person name="Aury J.M."/>
            <person name="Adams K.L."/>
            <person name="Batley J."/>
            <person name="Snowdon R.J."/>
            <person name="Tost J."/>
            <person name="Edwards D."/>
            <person name="Zhou Y."/>
            <person name="Hua W."/>
            <person name="Sharpe A.G."/>
            <person name="Paterson A.H."/>
            <person name="Guan C."/>
            <person name="Wincker P."/>
        </authorList>
    </citation>
    <scope>NUCLEOTIDE SEQUENCE [LARGE SCALE GENOMIC DNA]</scope>
    <source>
        <strain evidence="11">cv. Darmor-bzh</strain>
    </source>
</reference>
<keyword evidence="4" id="KW-0554">One-carbon metabolism</keyword>
<dbReference type="FunFam" id="3.40.50.300:FF:000245">
    <property type="entry name" value="C-1-tetrahydrofolate synthase, cytoplasmic"/>
    <property type="match status" value="1"/>
</dbReference>
<dbReference type="SUPFAM" id="SSF52540">
    <property type="entry name" value="P-loop containing nucleoside triphosphate hydrolases"/>
    <property type="match status" value="1"/>
</dbReference>
<dbReference type="InterPro" id="IPR020628">
    <property type="entry name" value="Formate_THF_ligase_CS"/>
</dbReference>
<dbReference type="Gramene" id="CDY22798">
    <property type="protein sequence ID" value="CDY22798"/>
    <property type="gene ID" value="GSBRNA2T00021140001"/>
</dbReference>
<evidence type="ECO:0000256" key="4">
    <source>
        <dbReference type="ARBA" id="ARBA00022563"/>
    </source>
</evidence>
<dbReference type="Gene3D" id="3.40.50.300">
    <property type="entry name" value="P-loop containing nucleotide triphosphate hydrolases"/>
    <property type="match status" value="2"/>
</dbReference>
<proteinExistence type="inferred from homology"/>